<name>A0A6J7X603_9CAUD</name>
<reference evidence="1" key="1">
    <citation type="submission" date="2020-05" db="EMBL/GenBank/DDBJ databases">
        <authorList>
            <person name="Chiriac C."/>
            <person name="Salcher M."/>
            <person name="Ghai R."/>
            <person name="Kavagutti S V."/>
        </authorList>
    </citation>
    <scope>NUCLEOTIDE SEQUENCE</scope>
</reference>
<proteinExistence type="predicted"/>
<sequence>MQMTPELSKAISAVAPIDGVSVGKKNDKTTWRIDFKPEATQPQRDAAQGVVDAFVWDETPLDKSDIDNINKHLKALALVVAQWNGKTVPQLKAAFRAAMNSLP</sequence>
<gene>
    <name evidence="1" type="ORF">UFOVP374_28</name>
</gene>
<dbReference type="EMBL" id="LR798313">
    <property type="protein sequence ID" value="CAB5222723.1"/>
    <property type="molecule type" value="Genomic_DNA"/>
</dbReference>
<organism evidence="1">
    <name type="scientific">uncultured Caudovirales phage</name>
    <dbReference type="NCBI Taxonomy" id="2100421"/>
    <lineage>
        <taxon>Viruses</taxon>
        <taxon>Duplodnaviria</taxon>
        <taxon>Heunggongvirae</taxon>
        <taxon>Uroviricota</taxon>
        <taxon>Caudoviricetes</taxon>
        <taxon>Peduoviridae</taxon>
        <taxon>Maltschvirus</taxon>
        <taxon>Maltschvirus maltsch</taxon>
    </lineage>
</organism>
<accession>A0A6J7X603</accession>
<evidence type="ECO:0000313" key="1">
    <source>
        <dbReference type="EMBL" id="CAB5222723.1"/>
    </source>
</evidence>
<protein>
    <submittedName>
        <fullName evidence="1">Uncharacterized protein</fullName>
    </submittedName>
</protein>